<name>A0A4Y7RMC9_9FIRM</name>
<gene>
    <name evidence="1" type="ORF">Pmgp_02718</name>
</gene>
<dbReference type="RefSeq" id="WP_192902929.1">
    <property type="nucleotide sequence ID" value="NZ_QFFZ01000034.1"/>
</dbReference>
<proteinExistence type="predicted"/>
<evidence type="ECO:0000313" key="2">
    <source>
        <dbReference type="Proteomes" id="UP000297597"/>
    </source>
</evidence>
<protein>
    <submittedName>
        <fullName evidence="1">Uncharacterized protein</fullName>
    </submittedName>
</protein>
<comment type="caution">
    <text evidence="1">The sequence shown here is derived from an EMBL/GenBank/DDBJ whole genome shotgun (WGS) entry which is preliminary data.</text>
</comment>
<accession>A0A4Y7RMC9</accession>
<reference evidence="1 2" key="1">
    <citation type="journal article" date="2018" name="Environ. Microbiol.">
        <title>Novel energy conservation strategies and behaviour of Pelotomaculum schinkii driving syntrophic propionate catabolism.</title>
        <authorList>
            <person name="Hidalgo-Ahumada C.A.P."/>
            <person name="Nobu M.K."/>
            <person name="Narihiro T."/>
            <person name="Tamaki H."/>
            <person name="Liu W.T."/>
            <person name="Kamagata Y."/>
            <person name="Stams A.J.M."/>
            <person name="Imachi H."/>
            <person name="Sousa D.Z."/>
        </authorList>
    </citation>
    <scope>NUCLEOTIDE SEQUENCE [LARGE SCALE GENOMIC DNA]</scope>
    <source>
        <strain evidence="1 2">MGP</strain>
    </source>
</reference>
<keyword evidence="2" id="KW-1185">Reference proteome</keyword>
<dbReference type="Proteomes" id="UP000297597">
    <property type="component" value="Unassembled WGS sequence"/>
</dbReference>
<sequence length="49" mass="5423">MDAKHRAKLEEALQLINEVCEELSVDSPLFEALSGPICELDEIVNPLEA</sequence>
<dbReference type="EMBL" id="QFFZ01000034">
    <property type="protein sequence ID" value="TEB10023.1"/>
    <property type="molecule type" value="Genomic_DNA"/>
</dbReference>
<evidence type="ECO:0000313" key="1">
    <source>
        <dbReference type="EMBL" id="TEB10023.1"/>
    </source>
</evidence>
<dbReference type="AlphaFoldDB" id="A0A4Y7RMC9"/>
<organism evidence="1 2">
    <name type="scientific">Pelotomaculum propionicicum</name>
    <dbReference type="NCBI Taxonomy" id="258475"/>
    <lineage>
        <taxon>Bacteria</taxon>
        <taxon>Bacillati</taxon>
        <taxon>Bacillota</taxon>
        <taxon>Clostridia</taxon>
        <taxon>Eubacteriales</taxon>
        <taxon>Desulfotomaculaceae</taxon>
        <taxon>Pelotomaculum</taxon>
    </lineage>
</organism>